<evidence type="ECO:0000313" key="1">
    <source>
        <dbReference type="EMBL" id="PKT68490.1"/>
    </source>
</evidence>
<sequence length="106" mass="11035">MPVTIDGSARVRNGQFQFAGSLDGTIYIFNGVMNPDPGTCIAQAATLEVDDVASLSGTTTFEGKVDAGFELSFAANDAKLSGEADIPPSLPTAVRGAGYWFREANS</sequence>
<dbReference type="Proteomes" id="UP000236178">
    <property type="component" value="Unassembled WGS sequence"/>
</dbReference>
<protein>
    <submittedName>
        <fullName evidence="1">Uncharacterized protein</fullName>
    </submittedName>
</protein>
<reference evidence="1 2" key="1">
    <citation type="submission" date="2017-12" db="EMBL/GenBank/DDBJ databases">
        <title>Streptomyces populusis sp. nov., a novel endophytic actinobacterium isolated from stems of Populus adenopoda Maxim.</title>
        <authorList>
            <person name="Wang Z."/>
        </authorList>
    </citation>
    <scope>NUCLEOTIDE SEQUENCE [LARGE SCALE GENOMIC DNA]</scope>
    <source>
        <strain evidence="1 2">A249</strain>
    </source>
</reference>
<keyword evidence="2" id="KW-1185">Reference proteome</keyword>
<evidence type="ECO:0000313" key="2">
    <source>
        <dbReference type="Proteomes" id="UP000236178"/>
    </source>
</evidence>
<proteinExistence type="predicted"/>
<accession>A0A2I0SF07</accession>
<dbReference type="EMBL" id="PJOS01000108">
    <property type="protein sequence ID" value="PKT68490.1"/>
    <property type="molecule type" value="Genomic_DNA"/>
</dbReference>
<organism evidence="1 2">
    <name type="scientific">Streptomyces populi</name>
    <dbReference type="NCBI Taxonomy" id="2058924"/>
    <lineage>
        <taxon>Bacteria</taxon>
        <taxon>Bacillati</taxon>
        <taxon>Actinomycetota</taxon>
        <taxon>Actinomycetes</taxon>
        <taxon>Kitasatosporales</taxon>
        <taxon>Streptomycetaceae</taxon>
        <taxon>Streptomyces</taxon>
    </lineage>
</organism>
<comment type="caution">
    <text evidence="1">The sequence shown here is derived from an EMBL/GenBank/DDBJ whole genome shotgun (WGS) entry which is preliminary data.</text>
</comment>
<gene>
    <name evidence="1" type="ORF">CW362_34690</name>
</gene>
<dbReference type="AlphaFoldDB" id="A0A2I0SF07"/>
<name>A0A2I0SF07_9ACTN</name>